<keyword evidence="2" id="KW-1185">Reference proteome</keyword>
<dbReference type="AlphaFoldDB" id="E3I1J6"/>
<dbReference type="RefSeq" id="WP_013420734.1">
    <property type="nucleotide sequence ID" value="NC_014664.1"/>
</dbReference>
<dbReference type="HOGENOM" id="CLU_1546439_0_0_5"/>
<organism evidence="1 2">
    <name type="scientific">Rhodomicrobium vannielii (strain ATCC 17100 / DSM 162 / LMG 4299 / NCIMB 10020 / ATH 3.1.1)</name>
    <dbReference type="NCBI Taxonomy" id="648757"/>
    <lineage>
        <taxon>Bacteria</taxon>
        <taxon>Pseudomonadati</taxon>
        <taxon>Pseudomonadota</taxon>
        <taxon>Alphaproteobacteria</taxon>
        <taxon>Hyphomicrobiales</taxon>
        <taxon>Hyphomicrobiaceae</taxon>
        <taxon>Rhodomicrobium</taxon>
    </lineage>
</organism>
<sequence>MFDKHAAIQQLAKPAAIVHGWQAAFSQCDCIDAVLSPYPENQASWLETIGATEAQMKHANHVGYGVPPWVLCLREVMRVIEINAGVSATRSSRRVMTISVVMPLLSAEEFYGLFTASELSPDREEQARHSHSRTRMHYVAREKILCRDGRLRTLAPIERKFACRNKADFRKEH</sequence>
<dbReference type="KEGG" id="rva:Rvan_3175"/>
<protein>
    <submittedName>
        <fullName evidence="1">Uncharacterized protein</fullName>
    </submittedName>
</protein>
<name>E3I1J6_RHOVT</name>
<evidence type="ECO:0000313" key="2">
    <source>
        <dbReference type="Proteomes" id="UP000001399"/>
    </source>
</evidence>
<gene>
    <name evidence="1" type="ordered locus">Rvan_3175</name>
</gene>
<dbReference type="EMBL" id="CP002292">
    <property type="protein sequence ID" value="ADP72371.1"/>
    <property type="molecule type" value="Genomic_DNA"/>
</dbReference>
<evidence type="ECO:0000313" key="1">
    <source>
        <dbReference type="EMBL" id="ADP72371.1"/>
    </source>
</evidence>
<proteinExistence type="predicted"/>
<accession>E3I1J6</accession>
<dbReference type="Proteomes" id="UP000001399">
    <property type="component" value="Chromosome"/>
</dbReference>
<reference evidence="2" key="1">
    <citation type="journal article" date="2011" name="J. Bacteriol.">
        <title>Genome sequences of eight morphologically diverse alphaproteobacteria.</title>
        <authorList>
            <consortium name="US DOE Joint Genome Institute"/>
            <person name="Brown P.J."/>
            <person name="Kysela D.T."/>
            <person name="Buechlein A."/>
            <person name="Hemmerich C."/>
            <person name="Brun Y.V."/>
        </authorList>
    </citation>
    <scope>NUCLEOTIDE SEQUENCE [LARGE SCALE GENOMIC DNA]</scope>
    <source>
        <strain evidence="2">ATCC 17100 / ATH 3.1.1 / DSM 162 / LMG 4299</strain>
    </source>
</reference>
<dbReference type="eggNOG" id="COG3344">
    <property type="taxonomic scope" value="Bacteria"/>
</dbReference>